<evidence type="ECO:0000313" key="1">
    <source>
        <dbReference type="EMBL" id="OOZ36447.1"/>
    </source>
</evidence>
<dbReference type="RefSeq" id="WP_078487164.1">
    <property type="nucleotide sequence ID" value="NZ_MPRJ01000039.1"/>
</dbReference>
<reference evidence="1 2" key="1">
    <citation type="submission" date="2016-11" db="EMBL/GenBank/DDBJ databases">
        <title>Mixed transmission modes and dynamic genome evolution in an obligate animal-bacterial symbiosis.</title>
        <authorList>
            <person name="Russell S.L."/>
            <person name="Corbett-Detig R.B."/>
            <person name="Cavanaugh C.M."/>
        </authorList>
    </citation>
    <scope>NUCLEOTIDE SEQUENCE [LARGE SCALE GENOMIC DNA]</scope>
    <source>
        <strain evidence="1">Se-Cadez</strain>
    </source>
</reference>
<dbReference type="EMBL" id="MPRJ01000039">
    <property type="protein sequence ID" value="OOZ36447.1"/>
    <property type="molecule type" value="Genomic_DNA"/>
</dbReference>
<name>A0A1T2KUB1_9GAMM</name>
<proteinExistence type="predicted"/>
<evidence type="ECO:0000313" key="2">
    <source>
        <dbReference type="Proteomes" id="UP000190896"/>
    </source>
</evidence>
<protein>
    <submittedName>
        <fullName evidence="1">Uncharacterized protein</fullName>
    </submittedName>
</protein>
<organism evidence="1 2">
    <name type="scientific">Solemya velesiana gill symbiont</name>
    <dbReference type="NCBI Taxonomy" id="1918948"/>
    <lineage>
        <taxon>Bacteria</taxon>
        <taxon>Pseudomonadati</taxon>
        <taxon>Pseudomonadota</taxon>
        <taxon>Gammaproteobacteria</taxon>
        <taxon>sulfur-oxidizing symbionts</taxon>
    </lineage>
</organism>
<dbReference type="Proteomes" id="UP000190896">
    <property type="component" value="Unassembled WGS sequence"/>
</dbReference>
<keyword evidence="2" id="KW-1185">Reference proteome</keyword>
<dbReference type="AlphaFoldDB" id="A0A1T2KUB1"/>
<gene>
    <name evidence="1" type="ORF">BOW51_07185</name>
</gene>
<dbReference type="OrthoDB" id="5592031at2"/>
<sequence length="90" mass="9961">MNSNHQQLLNDCVIALRTGQQGAASYKLEELIKQIESQLQEHPDLLNKQLAQLLASAFACLGRNDFIGLADILEFEISPILPSSDNDPEL</sequence>
<accession>A0A1T2KUB1</accession>
<comment type="caution">
    <text evidence="1">The sequence shown here is derived from an EMBL/GenBank/DDBJ whole genome shotgun (WGS) entry which is preliminary data.</text>
</comment>